<evidence type="ECO:0000256" key="3">
    <source>
        <dbReference type="ARBA" id="ARBA00022553"/>
    </source>
</evidence>
<dbReference type="Gene3D" id="1.10.10.60">
    <property type="entry name" value="Homeodomain-like"/>
    <property type="match status" value="2"/>
</dbReference>
<dbReference type="InterPro" id="IPR051552">
    <property type="entry name" value="HptR"/>
</dbReference>
<evidence type="ECO:0000256" key="2">
    <source>
        <dbReference type="ARBA" id="ARBA00022490"/>
    </source>
</evidence>
<dbReference type="InterPro" id="IPR009057">
    <property type="entry name" value="Homeodomain-like_sf"/>
</dbReference>
<dbReference type="InterPro" id="IPR011006">
    <property type="entry name" value="CheY-like_superfamily"/>
</dbReference>
<gene>
    <name evidence="11" type="ORF">J2Z66_002544</name>
</gene>
<feature type="modified residue" description="4-aspartylphosphate" evidence="8">
    <location>
        <position position="55"/>
    </location>
</feature>
<dbReference type="EMBL" id="JAGGLB010000007">
    <property type="protein sequence ID" value="MBP1990937.1"/>
    <property type="molecule type" value="Genomic_DNA"/>
</dbReference>
<keyword evidence="2" id="KW-0963">Cytoplasm</keyword>
<sequence>MYKALIVDDEPGILKGLIDIVQWEDYGIEIIGQANNGADALSIIEAWNINILITDIKMPVMNGLELIKQARVLNRYLKIIILSGYDDFALVKEAAMHGIENYLLKPIIRDELSLTLLNISEKIENEVTQQIQLRSGALILRNNIINRWLTNSISSANLVERADILQIDISSRQYLVCLVKVVFQENDDPSFKNMINYGSENICNELLSPLCKTITVTDSNGYLVLIIHTNQPHFDYKKLQDLLKKCQNYINKFFKREVFIAMGSAEKENQLVHQSYANALHLMEYNLILPPNTIVDYAQMNQIDKRDPDKINANYEIFKQHISSKNKDGATGFIVDIYEQIAKKTGISPITVQNISTEMLFHILGVLNANKIDPATLFEIQDNLFVQLLKMKNLEELSTWLQIIVLKSIDKLKYEEASKNPLIQRVLDHLEIHYADNISLKTLSSAFNVNAAYLGQMFIKEKGNTFSSYLNGKRIESAKDLLQNTKLDLKEIAEKVGYVNQSYFNNIFKKITGIYPTKYRLNNLKTD</sequence>
<proteinExistence type="predicted"/>
<feature type="domain" description="HTH araC/xylS-type" evidence="9">
    <location>
        <begin position="424"/>
        <end position="522"/>
    </location>
</feature>
<dbReference type="SUPFAM" id="SSF46689">
    <property type="entry name" value="Homeodomain-like"/>
    <property type="match status" value="1"/>
</dbReference>
<name>A0ABS4ITN6_9BACL</name>
<accession>A0ABS4ITN6</accession>
<protein>
    <submittedName>
        <fullName evidence="11">Two-component system response regulator YesN</fullName>
    </submittedName>
</protein>
<evidence type="ECO:0000259" key="10">
    <source>
        <dbReference type="PROSITE" id="PS50110"/>
    </source>
</evidence>
<evidence type="ECO:0000256" key="8">
    <source>
        <dbReference type="PROSITE-ProRule" id="PRU00169"/>
    </source>
</evidence>
<keyword evidence="7" id="KW-0804">Transcription</keyword>
<dbReference type="CDD" id="cd17536">
    <property type="entry name" value="REC_YesN-like"/>
    <property type="match status" value="1"/>
</dbReference>
<dbReference type="InterPro" id="IPR020449">
    <property type="entry name" value="Tscrpt_reg_AraC-type_HTH"/>
</dbReference>
<organism evidence="11 12">
    <name type="scientific">Paenibacillus eucommiae</name>
    <dbReference type="NCBI Taxonomy" id="1355755"/>
    <lineage>
        <taxon>Bacteria</taxon>
        <taxon>Bacillati</taxon>
        <taxon>Bacillota</taxon>
        <taxon>Bacilli</taxon>
        <taxon>Bacillales</taxon>
        <taxon>Paenibacillaceae</taxon>
        <taxon>Paenibacillus</taxon>
    </lineage>
</organism>
<dbReference type="SUPFAM" id="SSF52172">
    <property type="entry name" value="CheY-like"/>
    <property type="match status" value="1"/>
</dbReference>
<dbReference type="SMART" id="SM00342">
    <property type="entry name" value="HTH_ARAC"/>
    <property type="match status" value="1"/>
</dbReference>
<dbReference type="PANTHER" id="PTHR42713:SF3">
    <property type="entry name" value="TRANSCRIPTIONAL REGULATORY PROTEIN HPTR"/>
    <property type="match status" value="1"/>
</dbReference>
<evidence type="ECO:0000256" key="6">
    <source>
        <dbReference type="ARBA" id="ARBA00023125"/>
    </source>
</evidence>
<evidence type="ECO:0000256" key="7">
    <source>
        <dbReference type="ARBA" id="ARBA00023163"/>
    </source>
</evidence>
<keyword evidence="3 8" id="KW-0597">Phosphoprotein</keyword>
<dbReference type="PROSITE" id="PS01124">
    <property type="entry name" value="HTH_ARAC_FAMILY_2"/>
    <property type="match status" value="1"/>
</dbReference>
<evidence type="ECO:0000256" key="4">
    <source>
        <dbReference type="ARBA" id="ARBA00023012"/>
    </source>
</evidence>
<dbReference type="InterPro" id="IPR001789">
    <property type="entry name" value="Sig_transdc_resp-reg_receiver"/>
</dbReference>
<dbReference type="Proteomes" id="UP001519287">
    <property type="component" value="Unassembled WGS sequence"/>
</dbReference>
<evidence type="ECO:0000313" key="11">
    <source>
        <dbReference type="EMBL" id="MBP1990937.1"/>
    </source>
</evidence>
<dbReference type="RefSeq" id="WP_209971696.1">
    <property type="nucleotide sequence ID" value="NZ_JAGGLB010000007.1"/>
</dbReference>
<comment type="caution">
    <text evidence="11">The sequence shown here is derived from an EMBL/GenBank/DDBJ whole genome shotgun (WGS) entry which is preliminary data.</text>
</comment>
<comment type="subcellular location">
    <subcellularLocation>
        <location evidence="1">Cytoplasm</location>
    </subcellularLocation>
</comment>
<dbReference type="PANTHER" id="PTHR42713">
    <property type="entry name" value="HISTIDINE KINASE-RELATED"/>
    <property type="match status" value="1"/>
</dbReference>
<dbReference type="SMART" id="SM00448">
    <property type="entry name" value="REC"/>
    <property type="match status" value="1"/>
</dbReference>
<evidence type="ECO:0000259" key="9">
    <source>
        <dbReference type="PROSITE" id="PS01124"/>
    </source>
</evidence>
<keyword evidence="6" id="KW-0238">DNA-binding</keyword>
<keyword evidence="12" id="KW-1185">Reference proteome</keyword>
<keyword evidence="4" id="KW-0902">Two-component regulatory system</keyword>
<keyword evidence="5" id="KW-0805">Transcription regulation</keyword>
<evidence type="ECO:0000313" key="12">
    <source>
        <dbReference type="Proteomes" id="UP001519287"/>
    </source>
</evidence>
<dbReference type="Pfam" id="PF12833">
    <property type="entry name" value="HTH_18"/>
    <property type="match status" value="1"/>
</dbReference>
<dbReference type="PROSITE" id="PS50110">
    <property type="entry name" value="RESPONSE_REGULATORY"/>
    <property type="match status" value="1"/>
</dbReference>
<reference evidence="11 12" key="1">
    <citation type="submission" date="2021-03" db="EMBL/GenBank/DDBJ databases">
        <title>Genomic Encyclopedia of Type Strains, Phase IV (KMG-IV): sequencing the most valuable type-strain genomes for metagenomic binning, comparative biology and taxonomic classification.</title>
        <authorList>
            <person name="Goeker M."/>
        </authorList>
    </citation>
    <scope>NUCLEOTIDE SEQUENCE [LARGE SCALE GENOMIC DNA]</scope>
    <source>
        <strain evidence="11 12">DSM 26048</strain>
    </source>
</reference>
<feature type="domain" description="Response regulatory" evidence="10">
    <location>
        <begin position="3"/>
        <end position="120"/>
    </location>
</feature>
<dbReference type="PRINTS" id="PR00032">
    <property type="entry name" value="HTHARAC"/>
</dbReference>
<dbReference type="Pfam" id="PF00072">
    <property type="entry name" value="Response_reg"/>
    <property type="match status" value="1"/>
</dbReference>
<evidence type="ECO:0000256" key="5">
    <source>
        <dbReference type="ARBA" id="ARBA00023015"/>
    </source>
</evidence>
<dbReference type="InterPro" id="IPR018060">
    <property type="entry name" value="HTH_AraC"/>
</dbReference>
<evidence type="ECO:0000256" key="1">
    <source>
        <dbReference type="ARBA" id="ARBA00004496"/>
    </source>
</evidence>
<dbReference type="Gene3D" id="3.40.50.2300">
    <property type="match status" value="1"/>
</dbReference>